<accession>A0ABM1E0V9</accession>
<evidence type="ECO:0000313" key="3">
    <source>
        <dbReference type="RefSeq" id="XP_014665830.1"/>
    </source>
</evidence>
<sequence>MDSYFWDDRWRTRRCSMRLKSQEEHKTTTGECRQASNSLRMPLSRVNPNLSLNRLRESTRKKLKTVKKGLTRTQSFLNCASGRSKLLPLGENYSPLLSPCGSPGHTPQRRASGGNRATRVYEPFFIDSPSKTPVLNATLAADARSRPAGRHGNTPVRRQTSRTPRRKQDIHTPGRRSSKRLSNRFAHGEAVLDIEEGMAGLHQLAANLTLITPPRNASHMLPAPIQNASVNIAMPVSDEDAYKRRSTIVLGKEERLV</sequence>
<name>A0ABM1E0V9_PRICU</name>
<gene>
    <name evidence="3" type="primary">LOC106807855</name>
</gene>
<organism evidence="2 3">
    <name type="scientific">Priapulus caudatus</name>
    <name type="common">Priapulid worm</name>
    <dbReference type="NCBI Taxonomy" id="37621"/>
    <lineage>
        <taxon>Eukaryota</taxon>
        <taxon>Metazoa</taxon>
        <taxon>Ecdysozoa</taxon>
        <taxon>Scalidophora</taxon>
        <taxon>Priapulida</taxon>
        <taxon>Priapulimorpha</taxon>
        <taxon>Priapulimorphida</taxon>
        <taxon>Priapulidae</taxon>
        <taxon>Priapulus</taxon>
    </lineage>
</organism>
<reference evidence="3" key="1">
    <citation type="submission" date="2025-08" db="UniProtKB">
        <authorList>
            <consortium name="RefSeq"/>
        </authorList>
    </citation>
    <scope>IDENTIFICATION</scope>
</reference>
<dbReference type="GeneID" id="106807855"/>
<dbReference type="Proteomes" id="UP000695022">
    <property type="component" value="Unplaced"/>
</dbReference>
<feature type="region of interest" description="Disordered" evidence="1">
    <location>
        <begin position="141"/>
        <end position="183"/>
    </location>
</feature>
<keyword evidence="2" id="KW-1185">Reference proteome</keyword>
<proteinExistence type="predicted"/>
<evidence type="ECO:0000256" key="1">
    <source>
        <dbReference type="SAM" id="MobiDB-lite"/>
    </source>
</evidence>
<evidence type="ECO:0000313" key="2">
    <source>
        <dbReference type="Proteomes" id="UP000695022"/>
    </source>
</evidence>
<feature type="compositionally biased region" description="Basic residues" evidence="1">
    <location>
        <begin position="173"/>
        <end position="182"/>
    </location>
</feature>
<protein>
    <submittedName>
        <fullName evidence="3">Uncharacterized protein LOC106807855</fullName>
    </submittedName>
</protein>
<dbReference type="RefSeq" id="XP_014665830.1">
    <property type="nucleotide sequence ID" value="XM_014810344.1"/>
</dbReference>